<dbReference type="EMBL" id="UINC01152722">
    <property type="protein sequence ID" value="SVD47053.1"/>
    <property type="molecule type" value="Genomic_DNA"/>
</dbReference>
<feature type="non-terminal residue" evidence="3">
    <location>
        <position position="284"/>
    </location>
</feature>
<dbReference type="Gene3D" id="1.10.238.260">
    <property type="match status" value="1"/>
</dbReference>
<dbReference type="GO" id="GO:0046912">
    <property type="term" value="F:acyltransferase activity, acyl groups converted into alkyl on transfer"/>
    <property type="evidence" value="ECO:0007669"/>
    <property type="project" value="InterPro"/>
</dbReference>
<dbReference type="PANTHER" id="PTHR42880:SF1">
    <property type="entry name" value="ISOPROPYLMALATE_HOMOCITRATE_CITRAMALATE SYNTHASE FAMILY PROTEIN"/>
    <property type="match status" value="1"/>
</dbReference>
<dbReference type="InterPro" id="IPR000891">
    <property type="entry name" value="PYR_CT"/>
</dbReference>
<dbReference type="SUPFAM" id="SSF51569">
    <property type="entry name" value="Aldolase"/>
    <property type="match status" value="1"/>
</dbReference>
<evidence type="ECO:0000313" key="3">
    <source>
        <dbReference type="EMBL" id="SVD47053.1"/>
    </source>
</evidence>
<dbReference type="PROSITE" id="PS50991">
    <property type="entry name" value="PYR_CT"/>
    <property type="match status" value="1"/>
</dbReference>
<dbReference type="InterPro" id="IPR002034">
    <property type="entry name" value="AIPM/Hcit_synth_CS"/>
</dbReference>
<proteinExistence type="predicted"/>
<dbReference type="Pfam" id="PF00682">
    <property type="entry name" value="HMGL-like"/>
    <property type="match status" value="1"/>
</dbReference>
<gene>
    <name evidence="3" type="ORF">METZ01_LOCUS399907</name>
</gene>
<sequence length="284" mass="31483">LEDWSNGYRDKPEYVYEMIQGLKDEGIERIMLPDTLGVMSPDQVFDSMTDMQNRYPWASFDFHPHNDYGLGVANAMYAVKAGIRSIHCTMNCLGERAGNASLAEVAVVLKDQLDAELSIEEANLTPVAEMVENFSGKRLARNSPIVGEDVFTQTSGIHADGDKKGGLYHNPIFPERFGRNRSYALGKMSGKASLNKNLELLGIQLIDENLQKVLRRVVELGDSKKTITLADLPFIITDVLETHEEQRIQLLNCSISSGLNLYSVASIRILFDKGEHNESGSGNG</sequence>
<protein>
    <recommendedName>
        <fullName evidence="2">Pyruvate carboxyltransferase domain-containing protein</fullName>
    </recommendedName>
</protein>
<name>A0A382VKN8_9ZZZZ</name>
<evidence type="ECO:0000259" key="2">
    <source>
        <dbReference type="PROSITE" id="PS50991"/>
    </source>
</evidence>
<dbReference type="AlphaFoldDB" id="A0A382VKN8"/>
<dbReference type="PANTHER" id="PTHR42880">
    <property type="entry name" value="HOMOCITRATE SYNTHASE"/>
    <property type="match status" value="1"/>
</dbReference>
<dbReference type="GO" id="GO:0019752">
    <property type="term" value="P:carboxylic acid metabolic process"/>
    <property type="evidence" value="ECO:0007669"/>
    <property type="project" value="InterPro"/>
</dbReference>
<dbReference type="InterPro" id="IPR054691">
    <property type="entry name" value="LeuA/HCS_post-cat"/>
</dbReference>
<feature type="non-terminal residue" evidence="3">
    <location>
        <position position="1"/>
    </location>
</feature>
<dbReference type="Gene3D" id="3.20.20.70">
    <property type="entry name" value="Aldolase class I"/>
    <property type="match status" value="1"/>
</dbReference>
<organism evidence="3">
    <name type="scientific">marine metagenome</name>
    <dbReference type="NCBI Taxonomy" id="408172"/>
    <lineage>
        <taxon>unclassified sequences</taxon>
        <taxon>metagenomes</taxon>
        <taxon>ecological metagenomes</taxon>
    </lineage>
</organism>
<accession>A0A382VKN8</accession>
<dbReference type="Pfam" id="PF22617">
    <property type="entry name" value="HCS_D2"/>
    <property type="match status" value="1"/>
</dbReference>
<reference evidence="3" key="1">
    <citation type="submission" date="2018-05" db="EMBL/GenBank/DDBJ databases">
        <authorList>
            <person name="Lanie J.A."/>
            <person name="Ng W.-L."/>
            <person name="Kazmierczak K.M."/>
            <person name="Andrzejewski T.M."/>
            <person name="Davidsen T.M."/>
            <person name="Wayne K.J."/>
            <person name="Tettelin H."/>
            <person name="Glass J.I."/>
            <person name="Rusch D."/>
            <person name="Podicherti R."/>
            <person name="Tsui H.-C.T."/>
            <person name="Winkler M.E."/>
        </authorList>
    </citation>
    <scope>NUCLEOTIDE SEQUENCE</scope>
</reference>
<feature type="domain" description="Pyruvate carboxyltransferase" evidence="2">
    <location>
        <begin position="1"/>
        <end position="125"/>
    </location>
</feature>
<dbReference type="PROSITE" id="PS00816">
    <property type="entry name" value="AIPM_HOMOCIT_SYNTH_2"/>
    <property type="match status" value="1"/>
</dbReference>
<dbReference type="Gene3D" id="3.30.160.740">
    <property type="match status" value="1"/>
</dbReference>
<keyword evidence="1" id="KW-0808">Transferase</keyword>
<evidence type="ECO:0000256" key="1">
    <source>
        <dbReference type="ARBA" id="ARBA00022679"/>
    </source>
</evidence>
<dbReference type="InterPro" id="IPR013785">
    <property type="entry name" value="Aldolase_TIM"/>
</dbReference>